<evidence type="ECO:0000256" key="1">
    <source>
        <dbReference type="ARBA" id="ARBA00004123"/>
    </source>
</evidence>
<evidence type="ECO:0000256" key="3">
    <source>
        <dbReference type="ARBA" id="ARBA00022737"/>
    </source>
</evidence>
<gene>
    <name evidence="11" type="ORF">B7P43_G11949</name>
</gene>
<dbReference type="STRING" id="105785.A0A2J7R9V6"/>
<evidence type="ECO:0000256" key="4">
    <source>
        <dbReference type="ARBA" id="ARBA00022771"/>
    </source>
</evidence>
<dbReference type="OrthoDB" id="407106at2759"/>
<evidence type="ECO:0000259" key="10">
    <source>
        <dbReference type="PROSITE" id="PS50157"/>
    </source>
</evidence>
<evidence type="ECO:0000256" key="6">
    <source>
        <dbReference type="ARBA" id="ARBA00023015"/>
    </source>
</evidence>
<dbReference type="Pfam" id="PF13909">
    <property type="entry name" value="zf-H2C2_5"/>
    <property type="match status" value="1"/>
</dbReference>
<dbReference type="PANTHER" id="PTHR24394">
    <property type="entry name" value="ZINC FINGER PROTEIN"/>
    <property type="match status" value="1"/>
</dbReference>
<evidence type="ECO:0000256" key="8">
    <source>
        <dbReference type="ARBA" id="ARBA00023242"/>
    </source>
</evidence>
<feature type="domain" description="C2H2-type" evidence="10">
    <location>
        <begin position="187"/>
        <end position="214"/>
    </location>
</feature>
<dbReference type="Gene3D" id="3.30.160.60">
    <property type="entry name" value="Classic Zinc Finger"/>
    <property type="match status" value="2"/>
</dbReference>
<keyword evidence="7" id="KW-0804">Transcription</keyword>
<proteinExistence type="predicted"/>
<dbReference type="GO" id="GO:0000981">
    <property type="term" value="F:DNA-binding transcription factor activity, RNA polymerase II-specific"/>
    <property type="evidence" value="ECO:0007669"/>
    <property type="project" value="TreeGrafter"/>
</dbReference>
<keyword evidence="8" id="KW-0539">Nucleus</keyword>
<dbReference type="PANTHER" id="PTHR24394:SF48">
    <property type="entry name" value="ZINC FINGER PROTEIN 771"/>
    <property type="match status" value="1"/>
</dbReference>
<dbReference type="GO" id="GO:0005634">
    <property type="term" value="C:nucleus"/>
    <property type="evidence" value="ECO:0007669"/>
    <property type="project" value="UniProtKB-SubCell"/>
</dbReference>
<feature type="domain" description="C2H2-type" evidence="10">
    <location>
        <begin position="118"/>
        <end position="145"/>
    </location>
</feature>
<evidence type="ECO:0000313" key="11">
    <source>
        <dbReference type="EMBL" id="PNF37612.1"/>
    </source>
</evidence>
<keyword evidence="5" id="KW-0862">Zinc</keyword>
<keyword evidence="3" id="KW-0677">Repeat</keyword>
<name>A0A2J7R9V6_9NEOP</name>
<dbReference type="GO" id="GO:0003677">
    <property type="term" value="F:DNA binding"/>
    <property type="evidence" value="ECO:0007669"/>
    <property type="project" value="UniProtKB-KW"/>
</dbReference>
<evidence type="ECO:0000256" key="5">
    <source>
        <dbReference type="ARBA" id="ARBA00022833"/>
    </source>
</evidence>
<dbReference type="SUPFAM" id="SSF57667">
    <property type="entry name" value="beta-beta-alpha zinc fingers"/>
    <property type="match status" value="1"/>
</dbReference>
<evidence type="ECO:0000256" key="9">
    <source>
        <dbReference type="PROSITE-ProRule" id="PRU00042"/>
    </source>
</evidence>
<sequence>MAFTAYYRDFFYLSSSSQVETCGQTNKEEDIVSPVMILYVPILQGNYNKAPLVLSTLNSITTPITATGNCSNEDTELQRYPLLAEMYIEDIPLPRDATKHSNTIVLTASRARRYAESFRCQRCGNFYTYKKNLLRHLNLECGKEPQFQCLNIKLWNKLQDVLPASFAEMQLQMTSTRSVVSKSNIPFRCPRCYKCYQYKNSLSRHMRLECGKEPQFQCPFCPHSAKHRKSSSSWGEFHHLPPPLLAQNMRQFYVQDARIRLQKDINSSLKFSKGGPSPLRGIPPSRMPEVGRLWIGSQGPSLGLAEVHPEYDSTGTVTFKKKYREVRKKCIHIFWLISIQSIPFHPIPVSSILMLSTHLCLGLPSGIFPSGFPTDILYGFLISSIHATCHAHLILLHLINILTVDSLPQTMNLFSPELLSNSIYQPYESDNRFIEVQQETYPCPQCGNKYRHRQNLKRHLVYELMMSHVTSLLGHTSQNWFTSNQLPNTAHSRSASVANMNVQKTGDLCFPCHKCQKVYTWKANLNRHLRLECGKQPHLKCPYCMYITNRKTSVQEHIRRRHKNLPNIT</sequence>
<keyword evidence="12" id="KW-1185">Reference proteome</keyword>
<keyword evidence="2" id="KW-0479">Metal-binding</keyword>
<evidence type="ECO:0000256" key="2">
    <source>
        <dbReference type="ARBA" id="ARBA00022723"/>
    </source>
</evidence>
<feature type="domain" description="C2H2-type" evidence="10">
    <location>
        <begin position="441"/>
        <end position="468"/>
    </location>
</feature>
<evidence type="ECO:0000256" key="7">
    <source>
        <dbReference type="ARBA" id="ARBA00023163"/>
    </source>
</evidence>
<dbReference type="Proteomes" id="UP000235965">
    <property type="component" value="Unassembled WGS sequence"/>
</dbReference>
<keyword evidence="6" id="KW-0805">Transcription regulation</keyword>
<keyword evidence="4 9" id="KW-0863">Zinc-finger</keyword>
<reference evidence="11 12" key="1">
    <citation type="submission" date="2017-12" db="EMBL/GenBank/DDBJ databases">
        <title>Hemimetabolous genomes reveal molecular basis of termite eusociality.</title>
        <authorList>
            <person name="Harrison M.C."/>
            <person name="Jongepier E."/>
            <person name="Robertson H.M."/>
            <person name="Arning N."/>
            <person name="Bitard-Feildel T."/>
            <person name="Chao H."/>
            <person name="Childers C.P."/>
            <person name="Dinh H."/>
            <person name="Doddapaneni H."/>
            <person name="Dugan S."/>
            <person name="Gowin J."/>
            <person name="Greiner C."/>
            <person name="Han Y."/>
            <person name="Hu H."/>
            <person name="Hughes D.S.T."/>
            <person name="Huylmans A.-K."/>
            <person name="Kemena C."/>
            <person name="Kremer L.P.M."/>
            <person name="Lee S.L."/>
            <person name="Lopez-Ezquerra A."/>
            <person name="Mallet L."/>
            <person name="Monroy-Kuhn J.M."/>
            <person name="Moser A."/>
            <person name="Murali S.C."/>
            <person name="Muzny D.M."/>
            <person name="Otani S."/>
            <person name="Piulachs M.-D."/>
            <person name="Poelchau M."/>
            <person name="Qu J."/>
            <person name="Schaub F."/>
            <person name="Wada-Katsumata A."/>
            <person name="Worley K.C."/>
            <person name="Xie Q."/>
            <person name="Ylla G."/>
            <person name="Poulsen M."/>
            <person name="Gibbs R.A."/>
            <person name="Schal C."/>
            <person name="Richards S."/>
            <person name="Belles X."/>
            <person name="Korb J."/>
            <person name="Bornberg-Bauer E."/>
        </authorList>
    </citation>
    <scope>NUCLEOTIDE SEQUENCE [LARGE SCALE GENOMIC DNA]</scope>
    <source>
        <tissue evidence="11">Whole body</tissue>
    </source>
</reference>
<evidence type="ECO:0000313" key="12">
    <source>
        <dbReference type="Proteomes" id="UP000235965"/>
    </source>
</evidence>
<comment type="caution">
    <text evidence="11">The sequence shown here is derived from an EMBL/GenBank/DDBJ whole genome shotgun (WGS) entry which is preliminary data.</text>
</comment>
<feature type="domain" description="C2H2-type" evidence="10">
    <location>
        <begin position="510"/>
        <end position="537"/>
    </location>
</feature>
<dbReference type="SMART" id="SM00355">
    <property type="entry name" value="ZnF_C2H2"/>
    <property type="match status" value="5"/>
</dbReference>
<accession>A0A2J7R9V6</accession>
<dbReference type="PROSITE" id="PS50157">
    <property type="entry name" value="ZINC_FINGER_C2H2_2"/>
    <property type="match status" value="4"/>
</dbReference>
<dbReference type="EMBL" id="NEVH01006580">
    <property type="protein sequence ID" value="PNF37612.1"/>
    <property type="molecule type" value="Genomic_DNA"/>
</dbReference>
<dbReference type="InterPro" id="IPR013087">
    <property type="entry name" value="Znf_C2H2_type"/>
</dbReference>
<dbReference type="InParanoid" id="A0A2J7R9V6"/>
<protein>
    <recommendedName>
        <fullName evidence="10">C2H2-type domain-containing protein</fullName>
    </recommendedName>
</protein>
<comment type="subcellular location">
    <subcellularLocation>
        <location evidence="1">Nucleus</location>
    </subcellularLocation>
</comment>
<organism evidence="11 12">
    <name type="scientific">Cryptotermes secundus</name>
    <dbReference type="NCBI Taxonomy" id="105785"/>
    <lineage>
        <taxon>Eukaryota</taxon>
        <taxon>Metazoa</taxon>
        <taxon>Ecdysozoa</taxon>
        <taxon>Arthropoda</taxon>
        <taxon>Hexapoda</taxon>
        <taxon>Insecta</taxon>
        <taxon>Pterygota</taxon>
        <taxon>Neoptera</taxon>
        <taxon>Polyneoptera</taxon>
        <taxon>Dictyoptera</taxon>
        <taxon>Blattodea</taxon>
        <taxon>Blattoidea</taxon>
        <taxon>Termitoidae</taxon>
        <taxon>Kalotermitidae</taxon>
        <taxon>Cryptotermitinae</taxon>
        <taxon>Cryptotermes</taxon>
    </lineage>
</organism>
<dbReference type="Pfam" id="PF00096">
    <property type="entry name" value="zf-C2H2"/>
    <property type="match status" value="2"/>
</dbReference>
<dbReference type="GO" id="GO:0008270">
    <property type="term" value="F:zinc ion binding"/>
    <property type="evidence" value="ECO:0007669"/>
    <property type="project" value="UniProtKB-KW"/>
</dbReference>
<dbReference type="AlphaFoldDB" id="A0A2J7R9V6"/>
<dbReference type="InterPro" id="IPR036236">
    <property type="entry name" value="Znf_C2H2_sf"/>
</dbReference>